<dbReference type="EMBL" id="CP034673">
    <property type="protein sequence ID" value="AZS27141.1"/>
    <property type="molecule type" value="Genomic_DNA"/>
</dbReference>
<dbReference type="Proteomes" id="UP000256923">
    <property type="component" value="Chromosome 2"/>
</dbReference>
<sequence>MFRISVILKTLLISIGLLSSGFIFAKCSVEEIKNVRDKALSSYKDRKYEVAENTLSLYYDNECSFYDMAKDSDDVLNSGLWLISDLMFYRNARKDYLGCLSLEDEVYWSWMVSDPNRHLSKVEKALQTNISVCQDVLNKLYPDPKQCSVEGYKNLFAVPVSWGTENELLYEVACIGFKGNEQNLLTLDQRDSPKFQSEGMNSFPRLEILYVNKVKKHNKMGTDEAKWTKEYKLDPIYFLSKSGELWGAERCYWFTIRFGSQAGTIFLDGGSNWCVGGSARNINRVIAQLDYPFKAQVLYETFHSVK</sequence>
<proteinExistence type="predicted"/>
<gene>
    <name evidence="1" type="ORF">DYL72_19790</name>
</gene>
<evidence type="ECO:0000313" key="2">
    <source>
        <dbReference type="Proteomes" id="UP000256923"/>
    </source>
</evidence>
<dbReference type="RefSeq" id="WP_069211915.1">
    <property type="nucleotide sequence ID" value="NZ_CP023055.1"/>
</dbReference>
<reference evidence="1 2" key="1">
    <citation type="submission" date="2018-12" db="EMBL/GenBank/DDBJ databases">
        <title>Characterization and Draft Genome of Vibrio anguillarum J360 Marine Pathogen Isolated from an Outbreak in Lumpfish (Cyclopterus lumpus).</title>
        <authorList>
            <person name="Vasquez J.I."/>
            <person name="Cao T."/>
            <person name="Chakraborty S."/>
            <person name="Gnanagobal H."/>
            <person name="Wescot J."/>
            <person name="Boyce D."/>
            <person name="Santander J."/>
        </authorList>
    </citation>
    <scope>NUCLEOTIDE SEQUENCE [LARGE SCALE GENOMIC DNA]</scope>
    <source>
        <strain evidence="1 2">J360</strain>
    </source>
</reference>
<protein>
    <submittedName>
        <fullName evidence="1">Uncharacterized protein</fullName>
    </submittedName>
</protein>
<accession>A0A7U5NDD3</accession>
<name>A0A7U5NDD3_VIBAN</name>
<dbReference type="AlphaFoldDB" id="A0A7U5NDD3"/>
<organism evidence="1 2">
    <name type="scientific">Vibrio anguillarum</name>
    <name type="common">Listonella anguillarum</name>
    <dbReference type="NCBI Taxonomy" id="55601"/>
    <lineage>
        <taxon>Bacteria</taxon>
        <taxon>Pseudomonadati</taxon>
        <taxon>Pseudomonadota</taxon>
        <taxon>Gammaproteobacteria</taxon>
        <taxon>Vibrionales</taxon>
        <taxon>Vibrionaceae</taxon>
        <taxon>Vibrio</taxon>
    </lineage>
</organism>
<evidence type="ECO:0000313" key="1">
    <source>
        <dbReference type="EMBL" id="AZS27141.1"/>
    </source>
</evidence>